<sequence>MNIALTGATGFVGSHVLAELLDHGHRVTALVRDAAQADAVAARGATPAVVDLYDRQALARLLGGVDGAVHTASPGDATSAGLDSAVVDAVIDAYAGTGKPYLQISGLWVYGDNPSISEESAFDAPALVAWKEPIERRALDAKDVRTAVIVSSVAYGDGGGGIPGLLLGSPRDEAGRLVMVGTGRQRWSTVHVADLAEVFRRVLEDDSARGYYVIADGRTQTVAELTEAAAVAVGAAGAVPGSDEEARARLGDYFAEVLLLDQASVATRARTELGWSPSRPSLVEEFRNGSYRSGS</sequence>
<dbReference type="InterPro" id="IPR036291">
    <property type="entry name" value="NAD(P)-bd_dom_sf"/>
</dbReference>
<dbReference type="EMBL" id="JBHEZZ010000029">
    <property type="protein sequence ID" value="MFC1406451.1"/>
    <property type="molecule type" value="Genomic_DNA"/>
</dbReference>
<dbReference type="PANTHER" id="PTHR48079">
    <property type="entry name" value="PROTEIN YEEZ"/>
    <property type="match status" value="1"/>
</dbReference>
<protein>
    <submittedName>
        <fullName evidence="2">NAD-dependent epimerase/dehydratase family protein</fullName>
    </submittedName>
</protein>
<gene>
    <name evidence="2" type="ORF">ACEZDJ_34655</name>
</gene>
<dbReference type="PANTHER" id="PTHR48079:SF6">
    <property type="entry name" value="NAD(P)-BINDING DOMAIN-CONTAINING PROTEIN-RELATED"/>
    <property type="match status" value="1"/>
</dbReference>
<name>A0ABV6UYC1_9ACTN</name>
<organism evidence="2 3">
    <name type="scientific">Streptacidiphilus cavernicola</name>
    <dbReference type="NCBI Taxonomy" id="3342716"/>
    <lineage>
        <taxon>Bacteria</taxon>
        <taxon>Bacillati</taxon>
        <taxon>Actinomycetota</taxon>
        <taxon>Actinomycetes</taxon>
        <taxon>Kitasatosporales</taxon>
        <taxon>Streptomycetaceae</taxon>
        <taxon>Streptacidiphilus</taxon>
    </lineage>
</organism>
<dbReference type="Proteomes" id="UP001592528">
    <property type="component" value="Unassembled WGS sequence"/>
</dbReference>
<dbReference type="RefSeq" id="WP_030260989.1">
    <property type="nucleotide sequence ID" value="NZ_JBHEZZ010000029.1"/>
</dbReference>
<evidence type="ECO:0000259" key="1">
    <source>
        <dbReference type="Pfam" id="PF13460"/>
    </source>
</evidence>
<dbReference type="SUPFAM" id="SSF51735">
    <property type="entry name" value="NAD(P)-binding Rossmann-fold domains"/>
    <property type="match status" value="1"/>
</dbReference>
<feature type="domain" description="NAD(P)-binding" evidence="1">
    <location>
        <begin position="7"/>
        <end position="111"/>
    </location>
</feature>
<comment type="caution">
    <text evidence="2">The sequence shown here is derived from an EMBL/GenBank/DDBJ whole genome shotgun (WGS) entry which is preliminary data.</text>
</comment>
<accession>A0ABV6UYC1</accession>
<dbReference type="Gene3D" id="3.40.50.720">
    <property type="entry name" value="NAD(P)-binding Rossmann-like Domain"/>
    <property type="match status" value="1"/>
</dbReference>
<dbReference type="InterPro" id="IPR051783">
    <property type="entry name" value="NAD(P)-dependent_oxidoreduct"/>
</dbReference>
<evidence type="ECO:0000313" key="2">
    <source>
        <dbReference type="EMBL" id="MFC1406451.1"/>
    </source>
</evidence>
<dbReference type="InterPro" id="IPR016040">
    <property type="entry name" value="NAD(P)-bd_dom"/>
</dbReference>
<proteinExistence type="predicted"/>
<keyword evidence="3" id="KW-1185">Reference proteome</keyword>
<reference evidence="2 3" key="1">
    <citation type="submission" date="2024-09" db="EMBL/GenBank/DDBJ databases">
        <authorList>
            <person name="Lee S.D."/>
        </authorList>
    </citation>
    <scope>NUCLEOTIDE SEQUENCE [LARGE SCALE GENOMIC DNA]</scope>
    <source>
        <strain evidence="2 3">N1-5</strain>
    </source>
</reference>
<dbReference type="Pfam" id="PF13460">
    <property type="entry name" value="NAD_binding_10"/>
    <property type="match status" value="1"/>
</dbReference>
<evidence type="ECO:0000313" key="3">
    <source>
        <dbReference type="Proteomes" id="UP001592528"/>
    </source>
</evidence>